<keyword evidence="3" id="KW-1185">Reference proteome</keyword>
<accession>A0A1H6BKY4</accession>
<evidence type="ECO:0000313" key="2">
    <source>
        <dbReference type="EMBL" id="SEG61368.1"/>
    </source>
</evidence>
<dbReference type="Proteomes" id="UP000236743">
    <property type="component" value="Unassembled WGS sequence"/>
</dbReference>
<name>A0A1H6BKY4_9HYPH</name>
<dbReference type="RefSeq" id="WP_146071403.1">
    <property type="nucleotide sequence ID" value="NZ_FNUY01000007.1"/>
</dbReference>
<evidence type="ECO:0000313" key="3">
    <source>
        <dbReference type="Proteomes" id="UP000236743"/>
    </source>
</evidence>
<reference evidence="2 3" key="1">
    <citation type="submission" date="2016-10" db="EMBL/GenBank/DDBJ databases">
        <authorList>
            <person name="de Groot N.N."/>
        </authorList>
    </citation>
    <scope>NUCLEOTIDE SEQUENCE [LARGE SCALE GENOMIC DNA]</scope>
    <source>
        <strain evidence="2 3">DSM 26656</strain>
    </source>
</reference>
<feature type="domain" description="Thaumarchaeal output" evidence="1">
    <location>
        <begin position="111"/>
        <end position="290"/>
    </location>
</feature>
<dbReference type="OrthoDB" id="8432393at2"/>
<proteinExistence type="predicted"/>
<gene>
    <name evidence="2" type="ORF">SAMN04488115_107331</name>
</gene>
<dbReference type="InterPro" id="IPR040572">
    <property type="entry name" value="TackOD1"/>
</dbReference>
<sequence>MLMGVTSVALASTQERACFLAYPRLHDGYDFPQGWKPSGQGDGVDAVILTTVVPDHALKIVLNNIRDPLVPIVSFAADDRQCVDAAGQGDQFAWTRAYAIQARLRELPPSIRHSTQPEDILLARMYSRDQGLDALYDSSCRGLVRYPVAGPLDNVSEVATGLFDKGFLVRSFFDRIHCCPQCRSGHLSVREECHSCRSPNIREEVVVHHFQCAHEAPESQFRTGSGFECPKCARPLRHIGLDYDKPGSITRCHDCGSINDKPTVGFKCIDCGAHYAADQVPAKTWYSYNLTPSAIHRIFQDDYASISFQGGKESSFQILLDHAQREQREFGSPYQVASITFAQRDTIAAENIRLWEQSMLLMSDVLRSALREVDAVQERPNGILVLMPRTDAEGARRAMEQLSSRIMSVLKIDPGFQYTLVDDSTARSIHDRAA</sequence>
<dbReference type="Pfam" id="PF18551">
    <property type="entry name" value="TackOD1"/>
    <property type="match status" value="1"/>
</dbReference>
<dbReference type="AlphaFoldDB" id="A0A1H6BKY4"/>
<evidence type="ECO:0000259" key="1">
    <source>
        <dbReference type="Pfam" id="PF18551"/>
    </source>
</evidence>
<dbReference type="EMBL" id="FNUY01000007">
    <property type="protein sequence ID" value="SEG61368.1"/>
    <property type="molecule type" value="Genomic_DNA"/>
</dbReference>
<protein>
    <recommendedName>
        <fullName evidence="1">Thaumarchaeal output domain-containing protein</fullName>
    </recommendedName>
</protein>
<organism evidence="2 3">
    <name type="scientific">Bosea lathyri</name>
    <dbReference type="NCBI Taxonomy" id="1036778"/>
    <lineage>
        <taxon>Bacteria</taxon>
        <taxon>Pseudomonadati</taxon>
        <taxon>Pseudomonadota</taxon>
        <taxon>Alphaproteobacteria</taxon>
        <taxon>Hyphomicrobiales</taxon>
        <taxon>Boseaceae</taxon>
        <taxon>Bosea</taxon>
    </lineage>
</organism>